<feature type="region of interest" description="Disordered" evidence="3">
    <location>
        <begin position="600"/>
        <end position="704"/>
    </location>
</feature>
<dbReference type="FunFam" id="2.30.29.30:FF:000002">
    <property type="entry name" value="Band 4.1-like protein 5 isoform 1"/>
    <property type="match status" value="1"/>
</dbReference>
<evidence type="ECO:0000313" key="6">
    <source>
        <dbReference type="Proteomes" id="UP000735302"/>
    </source>
</evidence>
<dbReference type="SMART" id="SM01196">
    <property type="entry name" value="FERM_C"/>
    <property type="match status" value="1"/>
</dbReference>
<name>A0AAV4B7J1_9GAST</name>
<dbReference type="Gene3D" id="1.20.80.10">
    <property type="match status" value="1"/>
</dbReference>
<reference evidence="5 6" key="1">
    <citation type="journal article" date="2021" name="Elife">
        <title>Chloroplast acquisition without the gene transfer in kleptoplastic sea slugs, Plakobranchus ocellatus.</title>
        <authorList>
            <person name="Maeda T."/>
            <person name="Takahashi S."/>
            <person name="Yoshida T."/>
            <person name="Shimamura S."/>
            <person name="Takaki Y."/>
            <person name="Nagai Y."/>
            <person name="Toyoda A."/>
            <person name="Suzuki Y."/>
            <person name="Arimoto A."/>
            <person name="Ishii H."/>
            <person name="Satoh N."/>
            <person name="Nishiyama T."/>
            <person name="Hasebe M."/>
            <person name="Maruyama T."/>
            <person name="Minagawa J."/>
            <person name="Obokata J."/>
            <person name="Shigenobu S."/>
        </authorList>
    </citation>
    <scope>NUCLEOTIDE SEQUENCE [LARGE SCALE GENOMIC DNA]</scope>
</reference>
<dbReference type="CDD" id="cd14473">
    <property type="entry name" value="FERM_B-lobe"/>
    <property type="match status" value="1"/>
</dbReference>
<dbReference type="InterPro" id="IPR019748">
    <property type="entry name" value="FERM_central"/>
</dbReference>
<dbReference type="InterPro" id="IPR014352">
    <property type="entry name" value="FERM/acyl-CoA-bd_prot_sf"/>
</dbReference>
<dbReference type="InterPro" id="IPR018980">
    <property type="entry name" value="FERM_PH-like_C"/>
</dbReference>
<feature type="compositionally biased region" description="Polar residues" evidence="3">
    <location>
        <begin position="972"/>
        <end position="1019"/>
    </location>
</feature>
<dbReference type="InterPro" id="IPR018979">
    <property type="entry name" value="FERM_N"/>
</dbReference>
<gene>
    <name evidence="5" type="ORF">PoB_004292100</name>
</gene>
<feature type="compositionally biased region" description="Basic and acidic residues" evidence="3">
    <location>
        <begin position="824"/>
        <end position="844"/>
    </location>
</feature>
<dbReference type="Gene3D" id="3.10.20.90">
    <property type="entry name" value="Phosphatidylinositol 3-kinase Catalytic Subunit, Chain A, domain 1"/>
    <property type="match status" value="1"/>
</dbReference>
<sequence>MSKGSRLSRLLPKFFRGDNKSKDGSGSNLKGPLCSIVFLDDTDRQLPYKNNSKGQVLFDQVCDMLDLLEKDYFGLRFVDDAGQAHWLDLQKSVSSQLKGCKFPYKFYFGVKFYATDPCKLREEITRYLFFLQVKRDILQGRLPITFDEAAELCGYALQSELGDFDPRTHTAGYVSEFCFVPNQTEELEARISGIHRRCVGATPIMAEHRFLEKVQWLEMYGVDLHPVQGESNVEYFLGLTPAGIVVYKHKNKVASYFWPRVTKMTHKGKMFMLKVKDKSNEEHLYSFELSTKAACKHLSKCSIEHHAFFSGRSERMAAMDGRWRQQPSVERTPSRRRARRVNSDSRINAEQLYQDQYYHSRQGMITVMGQPEPVRAPRHRSLPELHGRQSPRSIKSAPWESNYDYGLYTSGHDSPSGGKRDPHHASLISAGSDSESGISQRKRYFPGRKGSDNESDGSASRRRRRERDSDSGSEVSFTMNSKGRKKRNPNVQMEFKNFDSHLLYPFHDKENNQNGSIPSLHSAPAGELKQRRRRRRSKSPGNSKRPPEELRQHIEFDLIDTEGMTEDQLRDIAYTKVETKANLFRVKYSPKFRQKIWASRRKSFGDADRHSAPSRTNLTRQDSSHTDPAGTQMHHGNGYQNLFVGGQRGYNSSPYKDRWREEDSQGGRGSDWSAPSPASERSDGRSSGAGRYNSLPSSKAYHNPVYLRHQDAVVATGKGSNNDSYDNKRYGQGSFVNDGQGRHIPRYPPQYNSNGYQQNQNHNTKSSGSRDFNHNRFSYEEQQQQRLGPSSPTQIRHRNSSPNQPAYQGRDRYNQHYSSTAHHSPYDADVSRGDSRLDDSRYDQRINNPASSDIRRIESRGYGATLHRQSTAVPYSQGHMINGASPGQQSLSHQYQGNQMNPRSPHSTAMHPSEFRLNNRNSSEGNRSIGSSPPRNSSRSNYSQQPTPTGHSYNQNYGPSSTSAGFDHHNARSFNYGSSPSSRTPYNGRSLQHSGGRSGDYTSPNQPRYNSGMVSQQPQNTLRDSLGAYNQQNLRSQGQPPPYSRSSGNSRTAGLYPDQTPLRSVSESRPVQRSGFRSDLVTQL</sequence>
<feature type="region of interest" description="Disordered" evidence="3">
    <location>
        <begin position="717"/>
        <end position="858"/>
    </location>
</feature>
<comment type="subcellular location">
    <subcellularLocation>
        <location evidence="1">Cytoplasm</location>
    </subcellularLocation>
</comment>
<dbReference type="GO" id="GO:0005856">
    <property type="term" value="C:cytoskeleton"/>
    <property type="evidence" value="ECO:0007669"/>
    <property type="project" value="TreeGrafter"/>
</dbReference>
<dbReference type="InterPro" id="IPR011993">
    <property type="entry name" value="PH-like_dom_sf"/>
</dbReference>
<dbReference type="PANTHER" id="PTHR23280">
    <property type="entry name" value="4.1 G PROTEIN"/>
    <property type="match status" value="1"/>
</dbReference>
<dbReference type="InterPro" id="IPR035963">
    <property type="entry name" value="FERM_2"/>
</dbReference>
<dbReference type="FunFam" id="1.20.80.10:FF:000003">
    <property type="entry name" value="Tyrosine-protein phosphatase non-receptor type 4"/>
    <property type="match status" value="1"/>
</dbReference>
<evidence type="ECO:0000259" key="4">
    <source>
        <dbReference type="PROSITE" id="PS50057"/>
    </source>
</evidence>
<dbReference type="Pfam" id="PF09379">
    <property type="entry name" value="FERM_N"/>
    <property type="match status" value="1"/>
</dbReference>
<evidence type="ECO:0000256" key="2">
    <source>
        <dbReference type="ARBA" id="ARBA00022490"/>
    </source>
</evidence>
<dbReference type="SMART" id="SM00295">
    <property type="entry name" value="B41"/>
    <property type="match status" value="1"/>
</dbReference>
<feature type="region of interest" description="Disordered" evidence="3">
    <location>
        <begin position="877"/>
        <end position="1019"/>
    </location>
</feature>
<feature type="region of interest" description="Disordered" evidence="3">
    <location>
        <begin position="319"/>
        <end position="346"/>
    </location>
</feature>
<feature type="compositionally biased region" description="Polar residues" evidence="3">
    <location>
        <begin position="1032"/>
        <end position="1052"/>
    </location>
</feature>
<dbReference type="InterPro" id="IPR019747">
    <property type="entry name" value="FERM_CS"/>
</dbReference>
<dbReference type="CDD" id="cd13186">
    <property type="entry name" value="FERM_C_NBL4_NBL5"/>
    <property type="match status" value="1"/>
</dbReference>
<keyword evidence="6" id="KW-1185">Reference proteome</keyword>
<dbReference type="PROSITE" id="PS50057">
    <property type="entry name" value="FERM_3"/>
    <property type="match status" value="1"/>
</dbReference>
<dbReference type="PRINTS" id="PR00935">
    <property type="entry name" value="BAND41"/>
</dbReference>
<dbReference type="PROSITE" id="PS00660">
    <property type="entry name" value="FERM_1"/>
    <property type="match status" value="1"/>
</dbReference>
<evidence type="ECO:0000313" key="5">
    <source>
        <dbReference type="EMBL" id="GFO16416.1"/>
    </source>
</evidence>
<dbReference type="SUPFAM" id="SSF47031">
    <property type="entry name" value="Second domain of FERM"/>
    <property type="match status" value="1"/>
</dbReference>
<dbReference type="GO" id="GO:0005737">
    <property type="term" value="C:cytoplasm"/>
    <property type="evidence" value="ECO:0007669"/>
    <property type="project" value="UniProtKB-SubCell"/>
</dbReference>
<comment type="caution">
    <text evidence="5">The sequence shown here is derived from an EMBL/GenBank/DDBJ whole genome shotgun (WGS) entry which is preliminary data.</text>
</comment>
<feature type="region of interest" description="Disordered" evidence="3">
    <location>
        <begin position="1032"/>
        <end position="1084"/>
    </location>
</feature>
<proteinExistence type="predicted"/>
<evidence type="ECO:0000256" key="1">
    <source>
        <dbReference type="ARBA" id="ARBA00004496"/>
    </source>
</evidence>
<feature type="compositionally biased region" description="Basic and acidic residues" evidence="3">
    <location>
        <begin position="655"/>
        <end position="665"/>
    </location>
</feature>
<feature type="compositionally biased region" description="Polar residues" evidence="3">
    <location>
        <begin position="885"/>
        <end position="907"/>
    </location>
</feature>
<feature type="compositionally biased region" description="Polar residues" evidence="3">
    <location>
        <begin position="1061"/>
        <end position="1071"/>
    </location>
</feature>
<feature type="compositionally biased region" description="Polar residues" evidence="3">
    <location>
        <begin position="780"/>
        <end position="806"/>
    </location>
</feature>
<dbReference type="FunFam" id="3.10.20.90:FF:000039">
    <property type="entry name" value="Tyrosine-protein phosphatase non-receptor type"/>
    <property type="match status" value="1"/>
</dbReference>
<feature type="domain" description="FERM" evidence="4">
    <location>
        <begin position="32"/>
        <end position="313"/>
    </location>
</feature>
<evidence type="ECO:0000256" key="3">
    <source>
        <dbReference type="SAM" id="MobiDB-lite"/>
    </source>
</evidence>
<feature type="compositionally biased region" description="Low complexity" evidence="3">
    <location>
        <begin position="926"/>
        <end position="946"/>
    </location>
</feature>
<dbReference type="GO" id="GO:0016020">
    <property type="term" value="C:membrane"/>
    <property type="evidence" value="ECO:0007669"/>
    <property type="project" value="UniProtKB-ARBA"/>
</dbReference>
<dbReference type="AlphaFoldDB" id="A0AAV4B7J1"/>
<feature type="compositionally biased region" description="Polar residues" evidence="3">
    <location>
        <begin position="947"/>
        <end position="964"/>
    </location>
</feature>
<organism evidence="5 6">
    <name type="scientific">Plakobranchus ocellatus</name>
    <dbReference type="NCBI Taxonomy" id="259542"/>
    <lineage>
        <taxon>Eukaryota</taxon>
        <taxon>Metazoa</taxon>
        <taxon>Spiralia</taxon>
        <taxon>Lophotrochozoa</taxon>
        <taxon>Mollusca</taxon>
        <taxon>Gastropoda</taxon>
        <taxon>Heterobranchia</taxon>
        <taxon>Euthyneura</taxon>
        <taxon>Panpulmonata</taxon>
        <taxon>Sacoglossa</taxon>
        <taxon>Placobranchoidea</taxon>
        <taxon>Plakobranchidae</taxon>
        <taxon>Plakobranchus</taxon>
    </lineage>
</organism>
<feature type="compositionally biased region" description="Polar residues" evidence="3">
    <location>
        <begin position="429"/>
        <end position="439"/>
    </location>
</feature>
<feature type="compositionally biased region" description="Low complexity" evidence="3">
    <location>
        <begin position="749"/>
        <end position="761"/>
    </location>
</feature>
<dbReference type="Pfam" id="PF09380">
    <property type="entry name" value="FERM_C"/>
    <property type="match status" value="1"/>
</dbReference>
<dbReference type="EMBL" id="BLXT01004662">
    <property type="protein sequence ID" value="GFO16416.1"/>
    <property type="molecule type" value="Genomic_DNA"/>
</dbReference>
<dbReference type="Pfam" id="PF00373">
    <property type="entry name" value="FERM_M"/>
    <property type="match status" value="1"/>
</dbReference>
<accession>A0AAV4B7J1</accession>
<dbReference type="PANTHER" id="PTHR23280:SF4">
    <property type="entry name" value="BAND 4.1-LIKE PROTEIN 4A"/>
    <property type="match status" value="1"/>
</dbReference>
<dbReference type="InterPro" id="IPR000299">
    <property type="entry name" value="FERM_domain"/>
</dbReference>
<dbReference type="GO" id="GO:0031032">
    <property type="term" value="P:actomyosin structure organization"/>
    <property type="evidence" value="ECO:0007669"/>
    <property type="project" value="TreeGrafter"/>
</dbReference>
<dbReference type="InterPro" id="IPR029071">
    <property type="entry name" value="Ubiquitin-like_domsf"/>
</dbReference>
<feature type="compositionally biased region" description="Polar residues" evidence="3">
    <location>
        <begin position="916"/>
        <end position="925"/>
    </location>
</feature>
<dbReference type="SUPFAM" id="SSF54236">
    <property type="entry name" value="Ubiquitin-like"/>
    <property type="match status" value="1"/>
</dbReference>
<feature type="region of interest" description="Disordered" evidence="3">
    <location>
        <begin position="374"/>
        <end position="490"/>
    </location>
</feature>
<dbReference type="Proteomes" id="UP000735302">
    <property type="component" value="Unassembled WGS sequence"/>
</dbReference>
<protein>
    <submittedName>
        <fullName evidence="5">Band 4.1-like protein 4</fullName>
    </submittedName>
</protein>
<dbReference type="Gene3D" id="2.30.29.30">
    <property type="entry name" value="Pleckstrin-homology domain (PH domain)/Phosphotyrosine-binding domain (PTB)"/>
    <property type="match status" value="1"/>
</dbReference>
<dbReference type="SUPFAM" id="SSF50729">
    <property type="entry name" value="PH domain-like"/>
    <property type="match status" value="1"/>
</dbReference>
<feature type="region of interest" description="Disordered" evidence="3">
    <location>
        <begin position="506"/>
        <end position="552"/>
    </location>
</feature>
<keyword evidence="2" id="KW-0963">Cytoplasm</keyword>
<dbReference type="InterPro" id="IPR019749">
    <property type="entry name" value="Band_41_domain"/>
</dbReference>